<accession>A0ABN9LBG8</accession>
<keyword evidence="2" id="KW-1185">Reference proteome</keyword>
<organism evidence="1 2">
    <name type="scientific">Ranitomeya imitator</name>
    <name type="common">mimic poison frog</name>
    <dbReference type="NCBI Taxonomy" id="111125"/>
    <lineage>
        <taxon>Eukaryota</taxon>
        <taxon>Metazoa</taxon>
        <taxon>Chordata</taxon>
        <taxon>Craniata</taxon>
        <taxon>Vertebrata</taxon>
        <taxon>Euteleostomi</taxon>
        <taxon>Amphibia</taxon>
        <taxon>Batrachia</taxon>
        <taxon>Anura</taxon>
        <taxon>Neobatrachia</taxon>
        <taxon>Hyloidea</taxon>
        <taxon>Dendrobatidae</taxon>
        <taxon>Dendrobatinae</taxon>
        <taxon>Ranitomeya</taxon>
    </lineage>
</organism>
<reference evidence="1" key="1">
    <citation type="submission" date="2023-07" db="EMBL/GenBank/DDBJ databases">
        <authorList>
            <person name="Stuckert A."/>
        </authorList>
    </citation>
    <scope>NUCLEOTIDE SEQUENCE</scope>
</reference>
<comment type="caution">
    <text evidence="1">The sequence shown here is derived from an EMBL/GenBank/DDBJ whole genome shotgun (WGS) entry which is preliminary data.</text>
</comment>
<dbReference type="EMBL" id="CAUEEQ010012692">
    <property type="protein sequence ID" value="CAJ0936695.1"/>
    <property type="molecule type" value="Genomic_DNA"/>
</dbReference>
<evidence type="ECO:0000313" key="2">
    <source>
        <dbReference type="Proteomes" id="UP001176940"/>
    </source>
</evidence>
<dbReference type="Proteomes" id="UP001176940">
    <property type="component" value="Unassembled WGS sequence"/>
</dbReference>
<protein>
    <submittedName>
        <fullName evidence="1">Uncharacterized protein</fullName>
    </submittedName>
</protein>
<proteinExistence type="predicted"/>
<name>A0ABN9LBG8_9NEOB</name>
<evidence type="ECO:0000313" key="1">
    <source>
        <dbReference type="EMBL" id="CAJ0936695.1"/>
    </source>
</evidence>
<gene>
    <name evidence="1" type="ORF">RIMI_LOCUS6885817</name>
</gene>
<sequence>MTQMDASAFNNYLLLCGSVSSTDAQQRARTDYVTAPSNLSVTARGRCRRSRTGASSASWVRVDRGLIKDYVAVDKP</sequence>